<gene>
    <name evidence="1" type="ORF">RAT170B_0121</name>
</gene>
<reference evidence="1 2" key="1">
    <citation type="submission" date="2015-01" db="EMBL/GenBank/DDBJ databases">
        <title>Genome Sequencing of Rickettsiales /home/snadendla/prok_pipe/test/illegal_ec_num.txt.</title>
        <authorList>
            <person name="Daugherty S.C."/>
            <person name="Su Q."/>
            <person name="Abolude K."/>
            <person name="Beier-Sexton M."/>
            <person name="Carlyon J.A."/>
            <person name="Carter R."/>
            <person name="Day N.P."/>
            <person name="Dumler S.J."/>
            <person name="Dyachenko V."/>
            <person name="Godinez A."/>
            <person name="Kurtti T.J."/>
            <person name="Lichay M."/>
            <person name="Mullins K.E."/>
            <person name="Ott S."/>
            <person name="Pappas-Brown V."/>
            <person name="Paris D.H."/>
            <person name="Patel P."/>
            <person name="Richards A.L."/>
            <person name="Sadzewicz L."/>
            <person name="Sears K."/>
            <person name="Seidman D."/>
            <person name="Sengamalay N."/>
            <person name="Stenos J."/>
            <person name="Tallon L.J."/>
            <person name="Vincent G."/>
            <person name="Fraser C.M."/>
            <person name="Munderloh U."/>
            <person name="Dunning-Hotopp J.C."/>
        </authorList>
    </citation>
    <scope>NUCLEOTIDE SEQUENCE [LARGE SCALE GENOMIC DNA]</scope>
    <source>
        <strain evidence="1 2">T170-B</strain>
    </source>
</reference>
<dbReference type="PATRIC" id="fig|1268837.3.peg.120"/>
<dbReference type="Gene3D" id="3.40.50.1820">
    <property type="entry name" value="alpha/beta hydrolase"/>
    <property type="match status" value="1"/>
</dbReference>
<dbReference type="InterPro" id="IPR029058">
    <property type="entry name" value="AB_hydrolase_fold"/>
</dbReference>
<protein>
    <submittedName>
        <fullName evidence="1">Prolyl oligopeptidase, N-terminal beta-propeller domain protein</fullName>
    </submittedName>
</protein>
<keyword evidence="2" id="KW-1185">Reference proteome</keyword>
<dbReference type="AlphaFoldDB" id="A0A0F3RGQ3"/>
<evidence type="ECO:0000313" key="2">
    <source>
        <dbReference type="Proteomes" id="UP000033736"/>
    </source>
</evidence>
<organism evidence="1 2">
    <name type="scientific">Rickettsia argasii T170-B</name>
    <dbReference type="NCBI Taxonomy" id="1268837"/>
    <lineage>
        <taxon>Bacteria</taxon>
        <taxon>Pseudomonadati</taxon>
        <taxon>Pseudomonadota</taxon>
        <taxon>Alphaproteobacteria</taxon>
        <taxon>Rickettsiales</taxon>
        <taxon>Rickettsiaceae</taxon>
        <taxon>Rickettsieae</taxon>
        <taxon>Rickettsia</taxon>
        <taxon>spotted fever group</taxon>
    </lineage>
</organism>
<evidence type="ECO:0000313" key="1">
    <source>
        <dbReference type="EMBL" id="KJW05307.1"/>
    </source>
</evidence>
<proteinExistence type="predicted"/>
<sequence>MGSNNEQIYNPTDTKFLEEAEALKWAKEHTDKTEKACQSMPTYKVVKKEIESVCYDQSNTPFGAIRKGYVYNFWMDYKNPQGLWRRTLVENYSKDKPNWEVLIDFDKLSQKLGKKVMYRGGSDCFQNPNRFLITMSFGGKDEMFFRTWDSEKKDFVKNGFEPKTSSGKLLEGKFTVPTWVDQDTIIFIQFYIKRK</sequence>
<dbReference type="EMBL" id="LAOQ01000001">
    <property type="protein sequence ID" value="KJW05307.1"/>
    <property type="molecule type" value="Genomic_DNA"/>
</dbReference>
<dbReference type="SUPFAM" id="SSF50993">
    <property type="entry name" value="Peptidase/esterase 'gauge' domain"/>
    <property type="match status" value="1"/>
</dbReference>
<name>A0A0F3RGQ3_9RICK</name>
<accession>A0A0F3RGQ3</accession>
<comment type="caution">
    <text evidence="1">The sequence shown here is derived from an EMBL/GenBank/DDBJ whole genome shotgun (WGS) entry which is preliminary data.</text>
</comment>
<dbReference type="Proteomes" id="UP000033736">
    <property type="component" value="Unassembled WGS sequence"/>
</dbReference>
<dbReference type="Gene3D" id="2.130.10.120">
    <property type="entry name" value="Prolyl oligopeptidase, N-terminal domain"/>
    <property type="match status" value="1"/>
</dbReference>